<dbReference type="AlphaFoldDB" id="Q0ANA6"/>
<keyword evidence="1" id="KW-1133">Transmembrane helix</keyword>
<gene>
    <name evidence="2" type="ordered locus">Mmar10_1939</name>
</gene>
<keyword evidence="3" id="KW-1185">Reference proteome</keyword>
<name>Q0ANA6_MARMM</name>
<dbReference type="Proteomes" id="UP000001964">
    <property type="component" value="Chromosome"/>
</dbReference>
<dbReference type="EMBL" id="CP000449">
    <property type="protein sequence ID" value="ABI66231.1"/>
    <property type="molecule type" value="Genomic_DNA"/>
</dbReference>
<sequence precursor="true">MSDIVNWTSYLFAISILVALLGGLGLFGYAVQKGWLLQQMTGLRQLGGTDRRLKLRETLVIDPRRRVVILQADGEEHVVLLGAERETILSTGAAKPVSAAALRDTLEGSA</sequence>
<evidence type="ECO:0000313" key="2">
    <source>
        <dbReference type="EMBL" id="ABI66231.1"/>
    </source>
</evidence>
<dbReference type="eggNOG" id="COG3190">
    <property type="taxonomic scope" value="Bacteria"/>
</dbReference>
<organism evidence="2 3">
    <name type="scientific">Maricaulis maris (strain MCS10)</name>
    <name type="common">Caulobacter maris</name>
    <dbReference type="NCBI Taxonomy" id="394221"/>
    <lineage>
        <taxon>Bacteria</taxon>
        <taxon>Pseudomonadati</taxon>
        <taxon>Pseudomonadota</taxon>
        <taxon>Alphaproteobacteria</taxon>
        <taxon>Maricaulales</taxon>
        <taxon>Maricaulaceae</taxon>
        <taxon>Maricaulis</taxon>
    </lineage>
</organism>
<dbReference type="KEGG" id="mmr:Mmar10_1939"/>
<evidence type="ECO:0008006" key="4">
    <source>
        <dbReference type="Google" id="ProtNLM"/>
    </source>
</evidence>
<keyword evidence="1" id="KW-0812">Transmembrane</keyword>
<dbReference type="STRING" id="394221.Mmar10_1939"/>
<dbReference type="HOGENOM" id="CLU_2167954_0_0_5"/>
<evidence type="ECO:0000256" key="1">
    <source>
        <dbReference type="SAM" id="Phobius"/>
    </source>
</evidence>
<protein>
    <recommendedName>
        <fullName evidence="4">Flagellar protein FliO/FliZ</fullName>
    </recommendedName>
</protein>
<accession>Q0ANA6</accession>
<feature type="transmembrane region" description="Helical" evidence="1">
    <location>
        <begin position="12"/>
        <end position="31"/>
    </location>
</feature>
<reference evidence="2 3" key="1">
    <citation type="submission" date="2006-08" db="EMBL/GenBank/DDBJ databases">
        <title>Complete sequence of Maricaulis maris MCS10.</title>
        <authorList>
            <consortium name="US DOE Joint Genome Institute"/>
            <person name="Copeland A."/>
            <person name="Lucas S."/>
            <person name="Lapidus A."/>
            <person name="Barry K."/>
            <person name="Detter J.C."/>
            <person name="Glavina del Rio T."/>
            <person name="Hammon N."/>
            <person name="Israni S."/>
            <person name="Dalin E."/>
            <person name="Tice H."/>
            <person name="Pitluck S."/>
            <person name="Saunders E."/>
            <person name="Brettin T."/>
            <person name="Bruce D."/>
            <person name="Han C."/>
            <person name="Tapia R."/>
            <person name="Gilna P."/>
            <person name="Schmutz J."/>
            <person name="Larimer F."/>
            <person name="Land M."/>
            <person name="Hauser L."/>
            <person name="Kyrpides N."/>
            <person name="Mikhailova N."/>
            <person name="Viollier P."/>
            <person name="Stephens C."/>
            <person name="Richardson P."/>
        </authorList>
    </citation>
    <scope>NUCLEOTIDE SEQUENCE [LARGE SCALE GENOMIC DNA]</scope>
    <source>
        <strain evidence="2 3">MCS10</strain>
    </source>
</reference>
<keyword evidence="1" id="KW-0472">Membrane</keyword>
<evidence type="ECO:0000313" key="3">
    <source>
        <dbReference type="Proteomes" id="UP000001964"/>
    </source>
</evidence>
<proteinExistence type="predicted"/>
<dbReference type="RefSeq" id="WP_011643876.1">
    <property type="nucleotide sequence ID" value="NC_008347.1"/>
</dbReference>